<name>A0A372IJV3_9BACT</name>
<dbReference type="InterPro" id="IPR051200">
    <property type="entry name" value="Host-pathogen_enzymatic-act"/>
</dbReference>
<dbReference type="Proteomes" id="UP000264702">
    <property type="component" value="Unassembled WGS sequence"/>
</dbReference>
<dbReference type="InterPro" id="IPR011964">
    <property type="entry name" value="YVTN_b-propeller_repeat"/>
</dbReference>
<dbReference type="InterPro" id="IPR011048">
    <property type="entry name" value="Haem_d1_sf"/>
</dbReference>
<keyword evidence="2" id="KW-1185">Reference proteome</keyword>
<dbReference type="EMBL" id="QVQT01000007">
    <property type="protein sequence ID" value="RFU15187.1"/>
    <property type="molecule type" value="Genomic_DNA"/>
</dbReference>
<dbReference type="InterPro" id="IPR015943">
    <property type="entry name" value="WD40/YVTN_repeat-like_dom_sf"/>
</dbReference>
<organism evidence="1 2">
    <name type="scientific">Paracidobacterium acidisoli</name>
    <dbReference type="NCBI Taxonomy" id="2303751"/>
    <lineage>
        <taxon>Bacteria</taxon>
        <taxon>Pseudomonadati</taxon>
        <taxon>Acidobacteriota</taxon>
        <taxon>Terriglobia</taxon>
        <taxon>Terriglobales</taxon>
        <taxon>Acidobacteriaceae</taxon>
        <taxon>Paracidobacterium</taxon>
    </lineage>
</organism>
<dbReference type="Gene3D" id="2.130.10.10">
    <property type="entry name" value="YVTN repeat-like/Quinoprotein amine dehydrogenase"/>
    <property type="match status" value="2"/>
</dbReference>
<evidence type="ECO:0000313" key="1">
    <source>
        <dbReference type="EMBL" id="RFU15187.1"/>
    </source>
</evidence>
<dbReference type="NCBIfam" id="TIGR02276">
    <property type="entry name" value="beta_rpt_yvtn"/>
    <property type="match status" value="1"/>
</dbReference>
<dbReference type="PANTHER" id="PTHR47197">
    <property type="entry name" value="PROTEIN NIRF"/>
    <property type="match status" value="1"/>
</dbReference>
<dbReference type="SUPFAM" id="SSF51004">
    <property type="entry name" value="C-terminal (heme d1) domain of cytochrome cd1-nitrite reductase"/>
    <property type="match status" value="1"/>
</dbReference>
<protein>
    <submittedName>
        <fullName evidence="1">YncE family protein</fullName>
    </submittedName>
</protein>
<dbReference type="PANTHER" id="PTHR47197:SF3">
    <property type="entry name" value="DIHYDRO-HEME D1 DEHYDROGENASE"/>
    <property type="match status" value="1"/>
</dbReference>
<evidence type="ECO:0000313" key="2">
    <source>
        <dbReference type="Proteomes" id="UP000264702"/>
    </source>
</evidence>
<gene>
    <name evidence="1" type="ORF">D0Y96_18830</name>
</gene>
<reference evidence="1 2" key="1">
    <citation type="submission" date="2018-08" db="EMBL/GenBank/DDBJ databases">
        <title>Acidipila sp. 4G-K13, an acidobacterium isolated from forest soil.</title>
        <authorList>
            <person name="Gao Z.-H."/>
            <person name="Qiu L.-H."/>
        </authorList>
    </citation>
    <scope>NUCLEOTIDE SEQUENCE [LARGE SCALE GENOMIC DNA]</scope>
    <source>
        <strain evidence="1 2">4G-K13</strain>
    </source>
</reference>
<sequence>MYHLPVIRWKAIIPVFLATSDSPARLRLHSQWRVCISRLLNVRRERMRLSAMKNLLAVAAMAVAVSLPATAQTVSSQISFTEPVQGITENPLTNQIYAVVTLGAGTSDALVVINGKSDTVTATIPIPNGSYVPAVDILTNRVFVTNCTFSPLSCGVTVVDGFKNKVITTIPVTTTTGDGLLGITADPLRGKIYVSNGSDHVVDVINAYTNTLTGKITIAGEPWGLAINPDNNRLYVTLGGSEVAIVDPATQATLQTVTVGEDDYNVAVNWVSGNVFVPNTLFGFSTTAVLDKKGNVLSQVQVGEAPEGVDVDPITNLAFVANSSDNTVTVIDGKSNTATATVGGIPAFFLVANPATQKVYISGGETVTVMTEK</sequence>
<comment type="caution">
    <text evidence="1">The sequence shown here is derived from an EMBL/GenBank/DDBJ whole genome shotgun (WGS) entry which is preliminary data.</text>
</comment>
<proteinExistence type="predicted"/>
<accession>A0A372IJV3</accession>
<dbReference type="AlphaFoldDB" id="A0A372IJV3"/>